<protein>
    <submittedName>
        <fullName evidence="2">Uncharacterized protein</fullName>
    </submittedName>
</protein>
<sequence length="309" mass="35278">MKNFLRRIIALSVFCILFTNMVCGSAGAVAPEYELENGKISEDEYFRYTVDFSEENKENSNMICSTDSNEMKIARAIEFVESLELDERGFEYIEQSCLAQLNDFANQKDISLESYTVLVPKTTNTTPQYFGTYKGFTFYSAYYSEYVATVHGPTSYPDNKQTMIDFVAGVLDYILLLADQQISVSFTLLSTVMNDPKNYEVTTSAHFESDFKIEANCRGIYTKTGANNSYVMYYSSEDGYVFPQVSFFPNAKGEPTSVTLDLPKEYVAMPNFSDKEYQMKQAYDWIFYAGTPYPERHHLADETAEAMWG</sequence>
<evidence type="ECO:0000313" key="2">
    <source>
        <dbReference type="EMBL" id="QQR04438.1"/>
    </source>
</evidence>
<keyword evidence="1" id="KW-0732">Signal</keyword>
<dbReference type="AlphaFoldDB" id="A0AAX1KF58"/>
<organism evidence="2 3">
    <name type="scientific">Flavonifractor plautii</name>
    <name type="common">Fusobacterium plautii</name>
    <dbReference type="NCBI Taxonomy" id="292800"/>
    <lineage>
        <taxon>Bacteria</taxon>
        <taxon>Bacillati</taxon>
        <taxon>Bacillota</taxon>
        <taxon>Clostridia</taxon>
        <taxon>Eubacteriales</taxon>
        <taxon>Oscillospiraceae</taxon>
        <taxon>Flavonifractor</taxon>
    </lineage>
</organism>
<gene>
    <name evidence="2" type="ORF">I5Q84_10515</name>
</gene>
<dbReference type="EMBL" id="CP065315">
    <property type="protein sequence ID" value="QQR04438.1"/>
    <property type="molecule type" value="Genomic_DNA"/>
</dbReference>
<proteinExistence type="predicted"/>
<evidence type="ECO:0000313" key="3">
    <source>
        <dbReference type="Proteomes" id="UP000595792"/>
    </source>
</evidence>
<name>A0AAX1KF58_FLAPL</name>
<feature type="signal peptide" evidence="1">
    <location>
        <begin position="1"/>
        <end position="24"/>
    </location>
</feature>
<dbReference type="RefSeq" id="WP_142988496.1">
    <property type="nucleotide sequence ID" value="NZ_CP015406.2"/>
</dbReference>
<reference evidence="2 3" key="1">
    <citation type="submission" date="2020-11" db="EMBL/GenBank/DDBJ databases">
        <title>Closed and high quality bacterial genomes of the OMM12 community.</title>
        <authorList>
            <person name="Marbouty M."/>
            <person name="Lamy-Besnier Q."/>
            <person name="Debarbieux L."/>
            <person name="Koszul R."/>
        </authorList>
    </citation>
    <scope>NUCLEOTIDE SEQUENCE [LARGE SCALE GENOMIC DNA]</scope>
    <source>
        <strain evidence="2 3">YL31</strain>
    </source>
</reference>
<dbReference type="Proteomes" id="UP000595792">
    <property type="component" value="Chromosome"/>
</dbReference>
<feature type="chain" id="PRO_5043589560" evidence="1">
    <location>
        <begin position="25"/>
        <end position="309"/>
    </location>
</feature>
<evidence type="ECO:0000256" key="1">
    <source>
        <dbReference type="SAM" id="SignalP"/>
    </source>
</evidence>
<accession>A0AAX1KF58</accession>